<evidence type="ECO:0000313" key="1">
    <source>
        <dbReference type="EMBL" id="NEE02736.1"/>
    </source>
</evidence>
<evidence type="ECO:0000313" key="2">
    <source>
        <dbReference type="Proteomes" id="UP000475214"/>
    </source>
</evidence>
<dbReference type="RefSeq" id="WP_163741554.1">
    <property type="nucleotide sequence ID" value="NZ_JAAGOA010000016.1"/>
</dbReference>
<dbReference type="InterPro" id="IPR013406">
    <property type="entry name" value="CHP02574_addiction_mod"/>
</dbReference>
<keyword evidence="2" id="KW-1185">Reference proteome</keyword>
<protein>
    <recommendedName>
        <fullName evidence="3">Addiction module protein</fullName>
    </recommendedName>
</protein>
<dbReference type="Proteomes" id="UP000475214">
    <property type="component" value="Unassembled WGS sequence"/>
</dbReference>
<evidence type="ECO:0008006" key="3">
    <source>
        <dbReference type="Google" id="ProtNLM"/>
    </source>
</evidence>
<reference evidence="1 2" key="1">
    <citation type="submission" date="2020-02" db="EMBL/GenBank/DDBJ databases">
        <authorList>
            <person name="Li X.-J."/>
            <person name="Han X.-M."/>
        </authorList>
    </citation>
    <scope>NUCLEOTIDE SEQUENCE [LARGE SCALE GENOMIC DNA]</scope>
    <source>
        <strain evidence="1 2">CCTCC AB 2017055</strain>
    </source>
</reference>
<name>A0A6L9SBV1_9ACTN</name>
<gene>
    <name evidence="1" type="ORF">G1H10_21455</name>
</gene>
<sequence>MTRQAQELLQAALALPAGDRADFAAELLASLHGSPETDQQEVEEAWAREIERRARRVTAGESTGEAWGDVRARLATGSSSVESPHPDRARSIC</sequence>
<comment type="caution">
    <text evidence="1">The sequence shown here is derived from an EMBL/GenBank/DDBJ whole genome shotgun (WGS) entry which is preliminary data.</text>
</comment>
<organism evidence="1 2">
    <name type="scientific">Phytoactinopolyspora halotolerans</name>
    <dbReference type="NCBI Taxonomy" id="1981512"/>
    <lineage>
        <taxon>Bacteria</taxon>
        <taxon>Bacillati</taxon>
        <taxon>Actinomycetota</taxon>
        <taxon>Actinomycetes</taxon>
        <taxon>Jiangellales</taxon>
        <taxon>Jiangellaceae</taxon>
        <taxon>Phytoactinopolyspora</taxon>
    </lineage>
</organism>
<dbReference type="Pfam" id="PF09720">
    <property type="entry name" value="Unstab_antitox"/>
    <property type="match status" value="1"/>
</dbReference>
<dbReference type="AlphaFoldDB" id="A0A6L9SBV1"/>
<accession>A0A6L9SBV1</accession>
<dbReference type="EMBL" id="JAAGOA010000016">
    <property type="protein sequence ID" value="NEE02736.1"/>
    <property type="molecule type" value="Genomic_DNA"/>
</dbReference>
<proteinExistence type="predicted"/>